<evidence type="ECO:0000313" key="2">
    <source>
        <dbReference type="Proteomes" id="UP000682134"/>
    </source>
</evidence>
<keyword evidence="2" id="KW-1185">Reference proteome</keyword>
<gene>
    <name evidence="1" type="ORF">J5Y03_04420</name>
</gene>
<organism evidence="1 2">
    <name type="scientific">Gottfriedia endophytica</name>
    <dbReference type="NCBI Taxonomy" id="2820819"/>
    <lineage>
        <taxon>Bacteria</taxon>
        <taxon>Bacillati</taxon>
        <taxon>Bacillota</taxon>
        <taxon>Bacilli</taxon>
        <taxon>Bacillales</taxon>
        <taxon>Bacillaceae</taxon>
        <taxon>Gottfriedia</taxon>
    </lineage>
</organism>
<dbReference type="Proteomes" id="UP000682134">
    <property type="component" value="Unassembled WGS sequence"/>
</dbReference>
<dbReference type="PANTHER" id="PTHR36436:SF6">
    <property type="entry name" value="SLL5081 PROTEIN"/>
    <property type="match status" value="1"/>
</dbReference>
<dbReference type="InterPro" id="IPR015315">
    <property type="entry name" value="DUF1963"/>
</dbReference>
<evidence type="ECO:0000313" key="1">
    <source>
        <dbReference type="EMBL" id="MBP0724431.1"/>
    </source>
</evidence>
<dbReference type="SUPFAM" id="SSF103032">
    <property type="entry name" value="Hypothetical protein YwqG"/>
    <property type="match status" value="1"/>
</dbReference>
<dbReference type="InterPro" id="IPR035948">
    <property type="entry name" value="YwqG-like_sf"/>
</dbReference>
<protein>
    <submittedName>
        <fullName evidence="1">DUF1963 domain-containing protein</fullName>
    </submittedName>
</protein>
<comment type="caution">
    <text evidence="1">The sequence shown here is derived from an EMBL/GenBank/DDBJ whole genome shotgun (WGS) entry which is preliminary data.</text>
</comment>
<sequence length="266" mass="30853">MKITIPNQLQHAKEIIEKSVRPLIRVTAKKSKTALFQSKFGGDPYLPIGFDHPCDAENIPMMLLAQLNFEEFPALEHFPAKGILQFYISQKDDVYGLDFDDPTSQKNFRVIYHSDITNDLNLLRTDFSYMEIGEDYLPFEGEYALEFQLDSEYISMTDYRFEMLTDGVIDLDEEVEVNGEITDMWELCSDIFDGSGHKIGGYPYFTQTDPREYQDDTTHEILLLQIDTDDENDIMWGDCGVANFFISKEDLEKLDFSHVLYNWDCS</sequence>
<accession>A0A940NKY2</accession>
<dbReference type="Pfam" id="PF09234">
    <property type="entry name" value="DUF1963"/>
    <property type="match status" value="1"/>
</dbReference>
<name>A0A940NKY2_9BACI</name>
<dbReference type="AlphaFoldDB" id="A0A940NKY2"/>
<dbReference type="RefSeq" id="WP_209402924.1">
    <property type="nucleotide sequence ID" value="NZ_JAGIYQ010000002.1"/>
</dbReference>
<dbReference type="EMBL" id="JAGIYQ010000002">
    <property type="protein sequence ID" value="MBP0724431.1"/>
    <property type="molecule type" value="Genomic_DNA"/>
</dbReference>
<dbReference type="Gene3D" id="2.30.320.10">
    <property type="entry name" value="YwqG-like"/>
    <property type="match status" value="1"/>
</dbReference>
<dbReference type="PANTHER" id="PTHR36436">
    <property type="entry name" value="SLL5081 PROTEIN"/>
    <property type="match status" value="1"/>
</dbReference>
<reference evidence="1" key="1">
    <citation type="submission" date="2021-04" db="EMBL/GenBank/DDBJ databases">
        <title>Genome seq and assembly of Bacillus sp.</title>
        <authorList>
            <person name="Chhetri G."/>
        </authorList>
    </citation>
    <scope>NUCLEOTIDE SEQUENCE</scope>
    <source>
        <strain evidence="1">RG28</strain>
    </source>
</reference>
<proteinExistence type="predicted"/>